<keyword evidence="3" id="KW-1185">Reference proteome</keyword>
<feature type="region of interest" description="Disordered" evidence="1">
    <location>
        <begin position="429"/>
        <end position="510"/>
    </location>
</feature>
<evidence type="ECO:0000313" key="2">
    <source>
        <dbReference type="EMBL" id="CUS13448.1"/>
    </source>
</evidence>
<accession>A0A292Q3K3</accession>
<feature type="compositionally biased region" description="Polar residues" evidence="1">
    <location>
        <begin position="251"/>
        <end position="260"/>
    </location>
</feature>
<evidence type="ECO:0000313" key="3">
    <source>
        <dbReference type="Proteomes" id="UP001412239"/>
    </source>
</evidence>
<dbReference type="Proteomes" id="UP001412239">
    <property type="component" value="Unassembled WGS sequence"/>
</dbReference>
<feature type="compositionally biased region" description="Polar residues" evidence="1">
    <location>
        <begin position="99"/>
        <end position="109"/>
    </location>
</feature>
<feature type="compositionally biased region" description="Basic residues" evidence="1">
    <location>
        <begin position="634"/>
        <end position="644"/>
    </location>
</feature>
<evidence type="ECO:0000256" key="1">
    <source>
        <dbReference type="SAM" id="MobiDB-lite"/>
    </source>
</evidence>
<dbReference type="AlphaFoldDB" id="A0A292Q3K3"/>
<feature type="region of interest" description="Disordered" evidence="1">
    <location>
        <begin position="527"/>
        <end position="644"/>
    </location>
</feature>
<protein>
    <submittedName>
        <fullName evidence="2">Uncharacterized protein</fullName>
    </submittedName>
</protein>
<feature type="region of interest" description="Disordered" evidence="1">
    <location>
        <begin position="78"/>
        <end position="114"/>
    </location>
</feature>
<feature type="region of interest" description="Disordered" evidence="1">
    <location>
        <begin position="247"/>
        <end position="274"/>
    </location>
</feature>
<feature type="region of interest" description="Disordered" evidence="1">
    <location>
        <begin position="294"/>
        <end position="321"/>
    </location>
</feature>
<feature type="compositionally biased region" description="Basic residues" evidence="1">
    <location>
        <begin position="447"/>
        <end position="465"/>
    </location>
</feature>
<feature type="region of interest" description="Disordered" evidence="1">
    <location>
        <begin position="383"/>
        <end position="417"/>
    </location>
</feature>
<feature type="compositionally biased region" description="Basic and acidic residues" evidence="1">
    <location>
        <begin position="79"/>
        <end position="91"/>
    </location>
</feature>
<feature type="compositionally biased region" description="Low complexity" evidence="1">
    <location>
        <begin position="434"/>
        <end position="443"/>
    </location>
</feature>
<organism evidence="2 3">
    <name type="scientific">Tuber aestivum</name>
    <name type="common">summer truffle</name>
    <dbReference type="NCBI Taxonomy" id="59557"/>
    <lineage>
        <taxon>Eukaryota</taxon>
        <taxon>Fungi</taxon>
        <taxon>Dikarya</taxon>
        <taxon>Ascomycota</taxon>
        <taxon>Pezizomycotina</taxon>
        <taxon>Pezizomycetes</taxon>
        <taxon>Pezizales</taxon>
        <taxon>Tuberaceae</taxon>
        <taxon>Tuber</taxon>
    </lineage>
</organism>
<feature type="region of interest" description="Disordered" evidence="1">
    <location>
        <begin position="1"/>
        <end position="22"/>
    </location>
</feature>
<dbReference type="EMBL" id="LN890972">
    <property type="protein sequence ID" value="CUS13448.1"/>
    <property type="molecule type" value="Genomic_DNA"/>
</dbReference>
<name>A0A292Q3K3_9PEZI</name>
<feature type="compositionally biased region" description="Basic and acidic residues" evidence="1">
    <location>
        <begin position="402"/>
        <end position="414"/>
    </location>
</feature>
<feature type="compositionally biased region" description="Basic and acidic residues" evidence="1">
    <location>
        <begin position="616"/>
        <end position="628"/>
    </location>
</feature>
<gene>
    <name evidence="2" type="ORF">GSTUAT00002386001</name>
</gene>
<proteinExistence type="predicted"/>
<reference evidence="2" key="1">
    <citation type="submission" date="2015-10" db="EMBL/GenBank/DDBJ databases">
        <authorList>
            <person name="Regsiter A."/>
            <person name="william w."/>
        </authorList>
    </citation>
    <scope>NUCLEOTIDE SEQUENCE</scope>
    <source>
        <strain evidence="2">Montdore</strain>
    </source>
</reference>
<sequence length="672" mass="72280">MAPPPIQSRHRKPITYGRISRSNSANFKVFQDTVEGSNPNEEPRATVEIVPRRIRAAGLSLPHLPPMAEKSLLPSQFDSTRHMSDDYREDPFADPPTPTSQLSTGSANTKEAKQSVWPSLPGKVVLAEKSVNYPVLRNTSVAVTGDFTSPSNTGSAGAPPPRPHKIRHYEPGLEGQDFPYPLSPSKARSPISEDYFRRFSTRAAGKGVGKPPNTPPARSGIGQHGMTVGNPRAGTRVREEAGYVTKKTAKMGSSSPSTGHNSHDEGVTPKPLKKTFRGGVRKTLSPRYPVERVKKRRKGYEPAPTTAGYESGCESDGDSSVKDPFASGRDGGFEHGIFAGESSDYIAEIPKKHRSAQEPYGWETRAQHTQSLLARARGVDFTMKNTGTENKSRKFRYGAGSGDRDLGVDSDERGSPIAGAADSLMAYTSDSNESVSQGSVGQSTSKRQFRGQLRTHSKTNPKKPPGKPFPPGNKRNSKSQLLEPVGGADMDSTVGSGTEGSAADVVQNKPESISTVHTACDIRHRGVGGDKLVHSGGLDEDGLGSWDGRDSCKSSPDLLPVRANSRDATYPDALKTGGETEDFRQDNSIPDAGADKGTRSSASLGTRRMHGSGQGEKGKAKPQREKSLKSIPHNAKRKKNVGKAKTVKLEPKIACEDDDIDELQMDLPGMRI</sequence>
<feature type="region of interest" description="Disordered" evidence="1">
    <location>
        <begin position="203"/>
        <end position="232"/>
    </location>
</feature>